<feature type="domain" description="Arabinofuranosyltransferase central" evidence="13">
    <location>
        <begin position="228"/>
        <end position="687"/>
    </location>
</feature>
<evidence type="ECO:0000256" key="10">
    <source>
        <dbReference type="ARBA" id="ARBA00023316"/>
    </source>
</evidence>
<dbReference type="Pfam" id="PF04602">
    <property type="entry name" value="Arabinose_trans"/>
    <property type="match status" value="1"/>
</dbReference>
<feature type="transmembrane region" description="Helical" evidence="12">
    <location>
        <begin position="594"/>
        <end position="617"/>
    </location>
</feature>
<keyword evidence="17" id="KW-1185">Reference proteome</keyword>
<feature type="transmembrane region" description="Helical" evidence="12">
    <location>
        <begin position="343"/>
        <end position="362"/>
    </location>
</feature>
<evidence type="ECO:0000313" key="16">
    <source>
        <dbReference type="EMBL" id="MCP2159733.1"/>
    </source>
</evidence>
<feature type="compositionally biased region" description="Low complexity" evidence="11">
    <location>
        <begin position="809"/>
        <end position="837"/>
    </location>
</feature>
<feature type="transmembrane region" description="Helical" evidence="12">
    <location>
        <begin position="624"/>
        <end position="646"/>
    </location>
</feature>
<evidence type="ECO:0000259" key="14">
    <source>
        <dbReference type="Pfam" id="PF14896"/>
    </source>
</evidence>
<name>A0ABT1GXM7_9NOCA</name>
<comment type="caution">
    <text evidence="16">The sequence shown here is derived from an EMBL/GenBank/DDBJ whole genome shotgun (WGS) entry which is preliminary data.</text>
</comment>
<feature type="transmembrane region" description="Helical" evidence="12">
    <location>
        <begin position="374"/>
        <end position="395"/>
    </location>
</feature>
<feature type="region of interest" description="Disordered" evidence="11">
    <location>
        <begin position="1"/>
        <end position="34"/>
    </location>
</feature>
<evidence type="ECO:0000256" key="9">
    <source>
        <dbReference type="ARBA" id="ARBA00023136"/>
    </source>
</evidence>
<dbReference type="InterPro" id="IPR032731">
    <property type="entry name" value="Arabino_trans_C"/>
</dbReference>
<comment type="function">
    <text evidence="1">Arabinosyl transferase responsible for the polymerization of arabinose into the arabinan of arabinogalactan.</text>
</comment>
<dbReference type="Gene3D" id="2.60.120.940">
    <property type="entry name" value="EmbC, C-terminal domain, subdomain 2"/>
    <property type="match status" value="1"/>
</dbReference>
<comment type="subcellular location">
    <subcellularLocation>
        <location evidence="2">Cell membrane</location>
        <topology evidence="2">Multi-pass membrane protein</topology>
    </subcellularLocation>
</comment>
<reference evidence="16 17" key="1">
    <citation type="submission" date="2022-06" db="EMBL/GenBank/DDBJ databases">
        <title>Genomic Encyclopedia of Archaeal and Bacterial Type Strains, Phase II (KMG-II): from individual species to whole genera.</title>
        <authorList>
            <person name="Goeker M."/>
        </authorList>
    </citation>
    <scope>NUCLEOTIDE SEQUENCE [LARGE SCALE GENOMIC DNA]</scope>
    <source>
        <strain evidence="16 17">DSM 45037</strain>
    </source>
</reference>
<keyword evidence="8 12" id="KW-1133">Transmembrane helix</keyword>
<feature type="transmembrane region" description="Helical" evidence="12">
    <location>
        <begin position="433"/>
        <end position="460"/>
    </location>
</feature>
<dbReference type="InterPro" id="IPR042486">
    <property type="entry name" value="Arabino_trans_C_2"/>
</dbReference>
<feature type="transmembrane region" description="Helical" evidence="12">
    <location>
        <begin position="707"/>
        <end position="729"/>
    </location>
</feature>
<feature type="domain" description="Arabinosyltransferas concanavalin like" evidence="15">
    <location>
        <begin position="65"/>
        <end position="224"/>
    </location>
</feature>
<dbReference type="Proteomes" id="UP001205740">
    <property type="component" value="Unassembled WGS sequence"/>
</dbReference>
<evidence type="ECO:0000256" key="6">
    <source>
        <dbReference type="ARBA" id="ARBA00022679"/>
    </source>
</evidence>
<evidence type="ECO:0000256" key="8">
    <source>
        <dbReference type="ARBA" id="ARBA00022989"/>
    </source>
</evidence>
<accession>A0ABT1GXM7</accession>
<feature type="transmembrane region" description="Helical" evidence="12">
    <location>
        <begin position="234"/>
        <end position="256"/>
    </location>
</feature>
<evidence type="ECO:0000259" key="13">
    <source>
        <dbReference type="Pfam" id="PF04602"/>
    </source>
</evidence>
<evidence type="ECO:0000313" key="17">
    <source>
        <dbReference type="Proteomes" id="UP001205740"/>
    </source>
</evidence>
<evidence type="ECO:0000259" key="15">
    <source>
        <dbReference type="Pfam" id="PF17689"/>
    </source>
</evidence>
<feature type="transmembrane region" description="Helical" evidence="12">
    <location>
        <begin position="568"/>
        <end position="588"/>
    </location>
</feature>
<evidence type="ECO:0000256" key="4">
    <source>
        <dbReference type="ARBA" id="ARBA00022475"/>
    </source>
</evidence>
<feature type="transmembrane region" description="Helical" evidence="12">
    <location>
        <begin position="535"/>
        <end position="556"/>
    </location>
</feature>
<evidence type="ECO:0000256" key="5">
    <source>
        <dbReference type="ARBA" id="ARBA00022676"/>
    </source>
</evidence>
<dbReference type="EMBL" id="JAMTCG010000002">
    <property type="protein sequence ID" value="MCP2159733.1"/>
    <property type="molecule type" value="Genomic_DNA"/>
</dbReference>
<sequence>MSTPEPDGDAATTPENTEGRTVTTTERPPAPPTSARRLRIVRLVAVVTGLLGALLAIATPLLPVNQTTAQLTWPQQGVNAVAAPLVSFVPIDAEVAVPCSTASRLPSYGGNLLSTIPPAGSDAYARGLFVSVTSDQIQVTDRNVVLVNTPRAAAQSNPDCRIEMQLTGTGTRAQIVGLPDSAQGQLTFSVGDPNLRPQIVGIYTDLPQSTPTTGLSVRATIDTRFVTTPTTLKFTAIVLGIAMTLVSLISLGILDAGDGRRHRRFLPAGWWTLRPVDGVVVVTLALWWFLGGNTSDDGYNFTVGRVADEAGYPINYYRYFGVPQDPFGWHYQVIRAMTHVSLAAPWMRLPAFLLGLLGWWLLSREVIPRLGRTVRHSTPAVWTCAAVFLAIWLPFNNGLRPEPALAVGALLTWCAVDRAIATGRFLPLATATVIAAFTLAIAPGGLMAVAALVAGIRPLVKRLARRRRRDGLLPILAPILAAGTAVLFEIFADNTLSGVITSSKVASAVGPTLEWWQEPVRYYYLLLPNQVDASLARRFGILTMFLLLVFVMLMMLRRRSPKGIARGPVWRLIAVILGTVFIISFTPTKWTHHLGVYAGIAAGLAAAAGAMAAPAVLRRRRNRAFLVAGLFFVMGIAFAGINGWWFVGTYGVPWRDRPPAIAGIRLYWVLLALSVVAALVGLWRHLRDDHVADAVRTGDAGSTTRTRLAGAVIPTLIGLVVIFEVLTMVKGAVAQRDSFSWASSNARALTGDICGMADDVLVETDPNAGLLSPARVAGQSPTTSPGDALAGSGASGFTPNGVPNDLSVDTTQSSDSTGSTTSSSTNTTAGSAGSSDSGADESSEAGTGGGQGARGVNGSTVRLPFGLSPDRTPVLGSYGGPGGSFSTDWYQMPPRTSDAPLLTVSVAGSVQAVNGLGITSAGQTVRVQYGRVDADGTVVPIGQRTPIDVGEAPTWRNLRFPLSDAPAGASVARLVVADAGGGTDQWVAVTPPRISTLTTLEKVVGRTDPVLIDWVPAFVFPCQKPMGVHDGVAQVPLWRILPDAGATRQNSQTWMSGKAGGPLGLTEAMLRPQLLATYLRNNWGNDWGSLQRFSQIEPASTARLDLGTATRSGLWDPAPMRSIGY</sequence>
<dbReference type="RefSeq" id="WP_253653343.1">
    <property type="nucleotide sequence ID" value="NZ_BAAAOE010000001.1"/>
</dbReference>
<feature type="transmembrane region" description="Helical" evidence="12">
    <location>
        <begin position="268"/>
        <end position="290"/>
    </location>
</feature>
<dbReference type="Gene3D" id="2.60.120.610">
    <property type="entry name" value="arabinofuranosyltransferase like domain"/>
    <property type="match status" value="1"/>
</dbReference>
<dbReference type="InterPro" id="IPR040920">
    <property type="entry name" value="Arabino_trans_N"/>
</dbReference>
<evidence type="ECO:0000256" key="7">
    <source>
        <dbReference type="ARBA" id="ARBA00022692"/>
    </source>
</evidence>
<evidence type="ECO:0000256" key="1">
    <source>
        <dbReference type="ARBA" id="ARBA00003001"/>
    </source>
</evidence>
<keyword evidence="4" id="KW-1003">Cell membrane</keyword>
<evidence type="ECO:0000256" key="12">
    <source>
        <dbReference type="SAM" id="Phobius"/>
    </source>
</evidence>
<dbReference type="Pfam" id="PF14896">
    <property type="entry name" value="Arabino_trans_C"/>
    <property type="match status" value="1"/>
</dbReference>
<evidence type="ECO:0000256" key="2">
    <source>
        <dbReference type="ARBA" id="ARBA00004651"/>
    </source>
</evidence>
<feature type="compositionally biased region" description="Polar residues" evidence="11">
    <location>
        <begin position="13"/>
        <end position="26"/>
    </location>
</feature>
<protein>
    <submittedName>
        <fullName evidence="16">Arabinosyltransferase B</fullName>
    </submittedName>
</protein>
<feature type="transmembrane region" description="Helical" evidence="12">
    <location>
        <begin position="666"/>
        <end position="686"/>
    </location>
</feature>
<comment type="similarity">
    <text evidence="3">Belongs to the emb family.</text>
</comment>
<keyword evidence="7 12" id="KW-0812">Transmembrane</keyword>
<keyword evidence="9 12" id="KW-0472">Membrane</keyword>
<evidence type="ECO:0000256" key="3">
    <source>
        <dbReference type="ARBA" id="ARBA00008195"/>
    </source>
</evidence>
<dbReference type="Pfam" id="PF17689">
    <property type="entry name" value="Arabino_trans_N"/>
    <property type="match status" value="1"/>
</dbReference>
<dbReference type="InterPro" id="IPR027451">
    <property type="entry name" value="EmbABC_dom1"/>
</dbReference>
<keyword evidence="5" id="KW-0328">Glycosyltransferase</keyword>
<proteinExistence type="inferred from homology"/>
<evidence type="ECO:0000256" key="11">
    <source>
        <dbReference type="SAM" id="MobiDB-lite"/>
    </source>
</evidence>
<gene>
    <name evidence="16" type="ORF">LX12_000912</name>
</gene>
<organism evidence="16 17">
    <name type="scientific">Williamsia serinedens</name>
    <dbReference type="NCBI Taxonomy" id="391736"/>
    <lineage>
        <taxon>Bacteria</taxon>
        <taxon>Bacillati</taxon>
        <taxon>Actinomycetota</taxon>
        <taxon>Actinomycetes</taxon>
        <taxon>Mycobacteriales</taxon>
        <taxon>Nocardiaceae</taxon>
        <taxon>Williamsia</taxon>
    </lineage>
</organism>
<feature type="transmembrane region" description="Helical" evidence="12">
    <location>
        <begin position="472"/>
        <end position="492"/>
    </location>
</feature>
<feature type="region of interest" description="Disordered" evidence="11">
    <location>
        <begin position="772"/>
        <end position="868"/>
    </location>
</feature>
<feature type="domain" description="Arabinosyltransferase C-terminal" evidence="14">
    <location>
        <begin position="725"/>
        <end position="1121"/>
    </location>
</feature>
<keyword evidence="6" id="KW-0808">Transferase</keyword>
<feature type="compositionally biased region" description="Gly residues" evidence="11">
    <location>
        <begin position="846"/>
        <end position="855"/>
    </location>
</feature>
<keyword evidence="10" id="KW-0961">Cell wall biogenesis/degradation</keyword>
<dbReference type="InterPro" id="IPR007680">
    <property type="entry name" value="Arabino_trans_central"/>
</dbReference>
<feature type="transmembrane region" description="Helical" evidence="12">
    <location>
        <begin position="40"/>
        <end position="62"/>
    </location>
</feature>